<protein>
    <submittedName>
        <fullName evidence="9">TonB-dependent receptor</fullName>
    </submittedName>
</protein>
<keyword evidence="3" id="KW-0998">Cell outer membrane</keyword>
<keyword evidence="6" id="KW-0732">Signal</keyword>
<dbReference type="Pfam" id="PF00593">
    <property type="entry name" value="TonB_dep_Rec_b-barrel"/>
    <property type="match status" value="1"/>
</dbReference>
<evidence type="ECO:0000256" key="3">
    <source>
        <dbReference type="ARBA" id="ARBA00023237"/>
    </source>
</evidence>
<dbReference type="PANTHER" id="PTHR40980">
    <property type="entry name" value="PLUG DOMAIN-CONTAINING PROTEIN"/>
    <property type="match status" value="1"/>
</dbReference>
<evidence type="ECO:0000259" key="8">
    <source>
        <dbReference type="Pfam" id="PF07715"/>
    </source>
</evidence>
<evidence type="ECO:0000256" key="1">
    <source>
        <dbReference type="ARBA" id="ARBA00004442"/>
    </source>
</evidence>
<evidence type="ECO:0000256" key="6">
    <source>
        <dbReference type="SAM" id="SignalP"/>
    </source>
</evidence>
<dbReference type="InterPro" id="IPR010104">
    <property type="entry name" value="TonB_rcpt_bac"/>
</dbReference>
<comment type="caution">
    <text evidence="9">The sequence shown here is derived from an EMBL/GenBank/DDBJ whole genome shotgun (WGS) entry which is preliminary data.</text>
</comment>
<feature type="signal peptide" evidence="6">
    <location>
        <begin position="1"/>
        <end position="29"/>
    </location>
</feature>
<dbReference type="Proteomes" id="UP001266357">
    <property type="component" value="Unassembled WGS sequence"/>
</dbReference>
<dbReference type="InterPro" id="IPR036942">
    <property type="entry name" value="Beta-barrel_TonB_sf"/>
</dbReference>
<evidence type="ECO:0000256" key="4">
    <source>
        <dbReference type="RuleBase" id="RU003357"/>
    </source>
</evidence>
<feature type="domain" description="TonB-dependent receptor plug" evidence="8">
    <location>
        <begin position="67"/>
        <end position="174"/>
    </location>
</feature>
<dbReference type="Gene3D" id="2.170.130.10">
    <property type="entry name" value="TonB-dependent receptor, plug domain"/>
    <property type="match status" value="1"/>
</dbReference>
<name>A0ABU2ZXZ7_9GAMM</name>
<dbReference type="Pfam" id="PF07715">
    <property type="entry name" value="Plug"/>
    <property type="match status" value="1"/>
</dbReference>
<feature type="compositionally biased region" description="Basic and acidic residues" evidence="5">
    <location>
        <begin position="509"/>
        <end position="518"/>
    </location>
</feature>
<evidence type="ECO:0000256" key="5">
    <source>
        <dbReference type="SAM" id="MobiDB-lite"/>
    </source>
</evidence>
<reference evidence="9 10" key="1">
    <citation type="submission" date="2023-09" db="EMBL/GenBank/DDBJ databases">
        <authorList>
            <person name="Rey-Velasco X."/>
        </authorList>
    </citation>
    <scope>NUCLEOTIDE SEQUENCE [LARGE SCALE GENOMIC DNA]</scope>
    <source>
        <strain evidence="9 10">W431</strain>
    </source>
</reference>
<dbReference type="InterPro" id="IPR000531">
    <property type="entry name" value="Beta-barrel_TonB"/>
</dbReference>
<dbReference type="InterPro" id="IPR037066">
    <property type="entry name" value="Plug_dom_sf"/>
</dbReference>
<sequence>METNQKNFKLNRLLTCMLLSSTISGAAYAAGQNTATTQENKQGADEIEVIEVTGGFRGSLSRGLFEKRNATNSKDTIMSEDVGKMPDLNLAESLQRVPGVAITREGGEGRNITVRGMGATYSQVTLNGMQIPASTGGLDSSGGVNRGRSFDFNMFGSELFGQMDINKTYTASLEEGGVASTVSLHTLRPLENPGFHATGSLQSSYNVQNGDTNPRINGFVSNSFLDDTVGVLVGVSTSERSVKQEGFGTVRWTGAHVKNEHWADTSATTINGTPQPQLNNPDFNAATDDPLDSMWVPRLPRTDSFNQEQSRDSFLISLQALPMEDLELGLNILDSKRDADVESYNFFAQVRSKFGSITPQSVTLDPSGRYIQAGTFSGVEPRSESRGQYATSEFNQTVFNADYQLNDTIALSFMVGKATSEHHEEQYRYNLTGNATTFSYDFTGNDNLPTMDYGYDITDVSNFAWTGPHHRSDTVIRENETVRADIEWEFNDEGSVLRAGYTSNTRSIDSTHTRKADGLTDPNPASTSNTNNLGSVVSDFGDSIGAPSGMFTDWLVADINVARSEYNAGKFLPDTRSGNYVVTEETEGFYIDADYFLGPVIINAGVRYVETTVSGNASDLEETYDNTLPALNLTYNVNEDILVRAAWSENVVRPNPQSLTGEVNGTPINASASVANPGVGPETVTSFDLSAEWYFADESYVAVVYFQKEITDAITSNTAAGVTLPKEYADIIATDPIYNVGSPSYDPSAVDPYKANAWDLTTSTNSTETDDIDGFEIAARYITEMGVGFDANYTRISSDNIVQGLSENAYNLGVFYENDTFGARLFVNARDDYQTGGPKDGNESQNNTGPTRVDFASSYIFNENVTFTVDVINLTNEEERNFTTGPTGDMNLIREFNTTGTELVLGVRASF</sequence>
<comment type="subcellular location">
    <subcellularLocation>
        <location evidence="1 4">Cell outer membrane</location>
    </subcellularLocation>
</comment>
<feature type="domain" description="TonB-dependent receptor-like beta-barrel" evidence="7">
    <location>
        <begin position="430"/>
        <end position="874"/>
    </location>
</feature>
<evidence type="ECO:0000313" key="10">
    <source>
        <dbReference type="Proteomes" id="UP001266357"/>
    </source>
</evidence>
<evidence type="ECO:0000313" key="9">
    <source>
        <dbReference type="EMBL" id="MDT0602508.1"/>
    </source>
</evidence>
<accession>A0ABU2ZXZ7</accession>
<dbReference type="InterPro" id="IPR012910">
    <property type="entry name" value="Plug_dom"/>
</dbReference>
<feature type="region of interest" description="Disordered" evidence="5">
    <location>
        <begin position="507"/>
        <end position="532"/>
    </location>
</feature>
<dbReference type="RefSeq" id="WP_311576874.1">
    <property type="nucleotide sequence ID" value="NZ_JAVRIF010000001.1"/>
</dbReference>
<proteinExistence type="inferred from homology"/>
<dbReference type="NCBIfam" id="TIGR01782">
    <property type="entry name" value="TonB-Xanth-Caul"/>
    <property type="match status" value="1"/>
</dbReference>
<keyword evidence="4" id="KW-0798">TonB box</keyword>
<feature type="compositionally biased region" description="Polar residues" evidence="5">
    <location>
        <begin position="523"/>
        <end position="532"/>
    </location>
</feature>
<keyword evidence="9" id="KW-0675">Receptor</keyword>
<comment type="similarity">
    <text evidence="4">Belongs to the TonB-dependent receptor family.</text>
</comment>
<dbReference type="SUPFAM" id="SSF56935">
    <property type="entry name" value="Porins"/>
    <property type="match status" value="1"/>
</dbReference>
<feature type="chain" id="PRO_5045920916" evidence="6">
    <location>
        <begin position="30"/>
        <end position="911"/>
    </location>
</feature>
<gene>
    <name evidence="9" type="ORF">RM573_02760</name>
</gene>
<dbReference type="PANTHER" id="PTHR40980:SF3">
    <property type="entry name" value="TONB-DEPENDENT RECEPTOR-LIKE BETA-BARREL DOMAIN-CONTAINING PROTEIN"/>
    <property type="match status" value="1"/>
</dbReference>
<dbReference type="EMBL" id="JAVRIF010000001">
    <property type="protein sequence ID" value="MDT0602508.1"/>
    <property type="molecule type" value="Genomic_DNA"/>
</dbReference>
<keyword evidence="10" id="KW-1185">Reference proteome</keyword>
<evidence type="ECO:0000256" key="2">
    <source>
        <dbReference type="ARBA" id="ARBA00023136"/>
    </source>
</evidence>
<organism evidence="9 10">
    <name type="scientific">Thalassotalea castellviae</name>
    <dbReference type="NCBI Taxonomy" id="3075612"/>
    <lineage>
        <taxon>Bacteria</taxon>
        <taxon>Pseudomonadati</taxon>
        <taxon>Pseudomonadota</taxon>
        <taxon>Gammaproteobacteria</taxon>
        <taxon>Alteromonadales</taxon>
        <taxon>Colwelliaceae</taxon>
        <taxon>Thalassotalea</taxon>
    </lineage>
</organism>
<evidence type="ECO:0000259" key="7">
    <source>
        <dbReference type="Pfam" id="PF00593"/>
    </source>
</evidence>
<dbReference type="Gene3D" id="2.40.170.20">
    <property type="entry name" value="TonB-dependent receptor, beta-barrel domain"/>
    <property type="match status" value="1"/>
</dbReference>
<keyword evidence="2 4" id="KW-0472">Membrane</keyword>